<sequence length="145" mass="15786">MIFAVLPSCANRVLVIALYSKAGGKGGRHDWVPQLENIGQLSYAVVRTYQHTGSRSFRCIHRDVAMIGVSMFAHLASGAILVHIEDTVSVNERGADLSKKTAALYVELQNEKSAVMQITTALTTVQKESANVNILDIEEDDGVDK</sequence>
<organism evidence="1 2">
    <name type="scientific">Mycena pura</name>
    <dbReference type="NCBI Taxonomy" id="153505"/>
    <lineage>
        <taxon>Eukaryota</taxon>
        <taxon>Fungi</taxon>
        <taxon>Dikarya</taxon>
        <taxon>Basidiomycota</taxon>
        <taxon>Agaricomycotina</taxon>
        <taxon>Agaricomycetes</taxon>
        <taxon>Agaricomycetidae</taxon>
        <taxon>Agaricales</taxon>
        <taxon>Marasmiineae</taxon>
        <taxon>Mycenaceae</taxon>
        <taxon>Mycena</taxon>
    </lineage>
</organism>
<protein>
    <submittedName>
        <fullName evidence="1">Uncharacterized protein</fullName>
    </submittedName>
</protein>
<reference evidence="1" key="1">
    <citation type="submission" date="2023-03" db="EMBL/GenBank/DDBJ databases">
        <title>Massive genome expansion in bonnet fungi (Mycena s.s.) driven by repeated elements and novel gene families across ecological guilds.</title>
        <authorList>
            <consortium name="Lawrence Berkeley National Laboratory"/>
            <person name="Harder C.B."/>
            <person name="Miyauchi S."/>
            <person name="Viragh M."/>
            <person name="Kuo A."/>
            <person name="Thoen E."/>
            <person name="Andreopoulos B."/>
            <person name="Lu D."/>
            <person name="Skrede I."/>
            <person name="Drula E."/>
            <person name="Henrissat B."/>
            <person name="Morin E."/>
            <person name="Kohler A."/>
            <person name="Barry K."/>
            <person name="LaButti K."/>
            <person name="Morin E."/>
            <person name="Salamov A."/>
            <person name="Lipzen A."/>
            <person name="Mereny Z."/>
            <person name="Hegedus B."/>
            <person name="Baldrian P."/>
            <person name="Stursova M."/>
            <person name="Weitz H."/>
            <person name="Taylor A."/>
            <person name="Grigoriev I.V."/>
            <person name="Nagy L.G."/>
            <person name="Martin F."/>
            <person name="Kauserud H."/>
        </authorList>
    </citation>
    <scope>NUCLEOTIDE SEQUENCE</scope>
    <source>
        <strain evidence="1">9144</strain>
    </source>
</reference>
<proteinExistence type="predicted"/>
<evidence type="ECO:0000313" key="2">
    <source>
        <dbReference type="Proteomes" id="UP001219525"/>
    </source>
</evidence>
<keyword evidence="2" id="KW-1185">Reference proteome</keyword>
<comment type="caution">
    <text evidence="1">The sequence shown here is derived from an EMBL/GenBank/DDBJ whole genome shotgun (WGS) entry which is preliminary data.</text>
</comment>
<name>A0AAD6Y3G6_9AGAR</name>
<dbReference type="Proteomes" id="UP001219525">
    <property type="component" value="Unassembled WGS sequence"/>
</dbReference>
<dbReference type="AlphaFoldDB" id="A0AAD6Y3G6"/>
<dbReference type="EMBL" id="JARJCW010000079">
    <property type="protein sequence ID" value="KAJ7197304.1"/>
    <property type="molecule type" value="Genomic_DNA"/>
</dbReference>
<evidence type="ECO:0000313" key="1">
    <source>
        <dbReference type="EMBL" id="KAJ7197304.1"/>
    </source>
</evidence>
<gene>
    <name evidence="1" type="ORF">GGX14DRAFT_375313</name>
</gene>
<accession>A0AAD6Y3G6</accession>